<reference evidence="7" key="1">
    <citation type="journal article" date="2020" name="PLoS Negl. Trop. Dis.">
        <title>High-quality nuclear genome for Sarcoptes scabiei-A critical resource for a neglected parasite.</title>
        <authorList>
            <person name="Korhonen P.K."/>
            <person name="Gasser R.B."/>
            <person name="Ma G."/>
            <person name="Wang T."/>
            <person name="Stroehlein A.J."/>
            <person name="Young N.D."/>
            <person name="Ang C.S."/>
            <person name="Fernando D.D."/>
            <person name="Lu H.C."/>
            <person name="Taylor S."/>
            <person name="Reynolds S.L."/>
            <person name="Mofiz E."/>
            <person name="Najaraj S.H."/>
            <person name="Gowda H."/>
            <person name="Madugundu A."/>
            <person name="Renuse S."/>
            <person name="Holt D."/>
            <person name="Pandey A."/>
            <person name="Papenfuss A.T."/>
            <person name="Fischer K."/>
        </authorList>
    </citation>
    <scope>NUCLEOTIDE SEQUENCE [LARGE SCALE GENOMIC DNA]</scope>
</reference>
<gene>
    <name evidence="5" type="ORF">SSS_6354</name>
</gene>
<evidence type="ECO:0000256" key="4">
    <source>
        <dbReference type="ARBA" id="ARBA00047933"/>
    </source>
</evidence>
<dbReference type="AlphaFoldDB" id="A0A834RJP1"/>
<dbReference type="PANTHER" id="PTHR12974">
    <property type="entry name" value="PRION-LIKE- Q/N-RICH -DOMAIN-BEARING PROTEIN PROTEIN 44"/>
    <property type="match status" value="1"/>
</dbReference>
<accession>A0A834RJP1</accession>
<evidence type="ECO:0000313" key="7">
    <source>
        <dbReference type="Proteomes" id="UP000070412"/>
    </source>
</evidence>
<dbReference type="GO" id="GO:0048255">
    <property type="term" value="P:mRNA stabilization"/>
    <property type="evidence" value="ECO:0007669"/>
    <property type="project" value="TreeGrafter"/>
</dbReference>
<keyword evidence="3" id="KW-0808">Transferase</keyword>
<dbReference type="PANTHER" id="PTHR12974:SF36">
    <property type="entry name" value="POLYNUCLEOTIDE ADENYLYLTRANSFERASE"/>
    <property type="match status" value="1"/>
</dbReference>
<dbReference type="EnsemblMetazoa" id="SSS_6354s_mrna">
    <property type="protein sequence ID" value="KAF7495248.1"/>
    <property type="gene ID" value="SSS_6354"/>
</dbReference>
<comment type="catalytic activity">
    <reaction evidence="4">
        <text>RNA(n) + ATP = RNA(n)-3'-adenine ribonucleotide + diphosphate</text>
        <dbReference type="Rhea" id="RHEA:11332"/>
        <dbReference type="Rhea" id="RHEA-COMP:14527"/>
        <dbReference type="Rhea" id="RHEA-COMP:17347"/>
        <dbReference type="ChEBI" id="CHEBI:30616"/>
        <dbReference type="ChEBI" id="CHEBI:33019"/>
        <dbReference type="ChEBI" id="CHEBI:140395"/>
        <dbReference type="ChEBI" id="CHEBI:173115"/>
        <dbReference type="EC" id="2.7.7.19"/>
    </reaction>
    <physiologicalReaction direction="left-to-right" evidence="4">
        <dbReference type="Rhea" id="RHEA:11333"/>
    </physiologicalReaction>
</comment>
<dbReference type="GO" id="GO:1990817">
    <property type="term" value="F:poly(A) RNA polymerase activity"/>
    <property type="evidence" value="ECO:0007669"/>
    <property type="project" value="UniProtKB-EC"/>
</dbReference>
<dbReference type="InterPro" id="IPR012937">
    <property type="entry name" value="TET5"/>
</dbReference>
<evidence type="ECO:0000256" key="2">
    <source>
        <dbReference type="ARBA" id="ARBA00012388"/>
    </source>
</evidence>
<dbReference type="Proteomes" id="UP000070412">
    <property type="component" value="Unassembled WGS sequence"/>
</dbReference>
<keyword evidence="7" id="KW-1185">Reference proteome</keyword>
<comment type="similarity">
    <text evidence="1">Belongs to the TENT family.</text>
</comment>
<name>A0A834RJP1_SARSC</name>
<dbReference type="Pfam" id="PF07984">
    <property type="entry name" value="NTP_transf_7"/>
    <property type="match status" value="1"/>
</dbReference>
<evidence type="ECO:0000256" key="1">
    <source>
        <dbReference type="ARBA" id="ARBA00007631"/>
    </source>
</evidence>
<organism evidence="5">
    <name type="scientific">Sarcoptes scabiei</name>
    <name type="common">Itch mite</name>
    <name type="synonym">Acarus scabiei</name>
    <dbReference type="NCBI Taxonomy" id="52283"/>
    <lineage>
        <taxon>Eukaryota</taxon>
        <taxon>Metazoa</taxon>
        <taxon>Ecdysozoa</taxon>
        <taxon>Arthropoda</taxon>
        <taxon>Chelicerata</taxon>
        <taxon>Arachnida</taxon>
        <taxon>Acari</taxon>
        <taxon>Acariformes</taxon>
        <taxon>Sarcoptiformes</taxon>
        <taxon>Astigmata</taxon>
        <taxon>Psoroptidia</taxon>
        <taxon>Sarcoptoidea</taxon>
        <taxon>Sarcoptidae</taxon>
        <taxon>Sarcoptinae</taxon>
        <taxon>Sarcoptes</taxon>
    </lineage>
</organism>
<proteinExistence type="inferred from homology"/>
<dbReference type="EMBL" id="WVUK01000049">
    <property type="protein sequence ID" value="KAF7495248.1"/>
    <property type="molecule type" value="Genomic_DNA"/>
</dbReference>
<sequence length="452" mass="53612">MMFTQKQRHKIYIENLPQKVKTVGFRSIRHNAGLEGVKNGMNISYHNQEIPKVFEEGGTYLDEEKICRLNFVLKEIIRIHFKLDETEIKEEFPLMRFLFKMIENFQLFANVRFDDIVLHKDSAEFVFKETTNFIYTNIELMFQIKSSHFFVDEITEDVLRKTFIEFFPMASEPKFYSYLMDNFLLKITKVSENNERWSSFRLVNMNGHDIKLMFVENFEHCCKFGPVASPHIFLNNFVTISGLVLDLKREFIGMTRSLPQDLDDDLSPFEEIEKDILDKPVVRNRITECCSLLELYPLFWISRNNFPTTLARPNKDVILLKDLSMRDKCLSFLKYCHILISSPNAQLNAEDVRKYLFRFLKNIPLFSLEEQLNLWNEFLVDQYKDDALSKYILLTIVDKLIAKYSKQLRAATVKNPASETSSFFVQLLQQLILQCYQKLIEEFFKYFPLKNL</sequence>
<reference evidence="5" key="2">
    <citation type="submission" date="2020-01" db="EMBL/GenBank/DDBJ databases">
        <authorList>
            <person name="Korhonen P.K.K."/>
            <person name="Guangxu M.G."/>
            <person name="Wang T.W."/>
            <person name="Stroehlein A.J.S."/>
            <person name="Young N.D."/>
            <person name="Ang C.-S.A."/>
            <person name="Fernando D.W.F."/>
            <person name="Lu H.L."/>
            <person name="Taylor S.T."/>
            <person name="Ehtesham M.E.M."/>
            <person name="Najaraj S.H.N."/>
            <person name="Harsha G.H.G."/>
            <person name="Madugundu A.M."/>
            <person name="Renuse S.R."/>
            <person name="Holt D.H."/>
            <person name="Pandey A.P."/>
            <person name="Papenfuss A.P."/>
            <person name="Gasser R.B.G."/>
            <person name="Fischer K.F."/>
        </authorList>
    </citation>
    <scope>NUCLEOTIDE SEQUENCE</scope>
    <source>
        <strain evidence="5">SSS_KF_BRIS2020</strain>
    </source>
</reference>
<protein>
    <recommendedName>
        <fullName evidence="2">polynucleotide adenylyltransferase</fullName>
        <ecNumber evidence="2">2.7.7.19</ecNumber>
    </recommendedName>
</protein>
<dbReference type="EC" id="2.7.7.19" evidence="2"/>
<evidence type="ECO:0000313" key="5">
    <source>
        <dbReference type="EMBL" id="KAF7495248.1"/>
    </source>
</evidence>
<evidence type="ECO:0000313" key="6">
    <source>
        <dbReference type="EnsemblMetazoa" id="KAF7495248.1"/>
    </source>
</evidence>
<reference evidence="6" key="3">
    <citation type="submission" date="2022-06" db="UniProtKB">
        <authorList>
            <consortium name="EnsemblMetazoa"/>
        </authorList>
    </citation>
    <scope>IDENTIFICATION</scope>
</reference>
<evidence type="ECO:0000256" key="3">
    <source>
        <dbReference type="ARBA" id="ARBA00022679"/>
    </source>
</evidence>
<dbReference type="GO" id="GO:0003723">
    <property type="term" value="F:RNA binding"/>
    <property type="evidence" value="ECO:0007669"/>
    <property type="project" value="TreeGrafter"/>
</dbReference>